<dbReference type="Gene3D" id="2.90.10.10">
    <property type="entry name" value="Bulb-type lectin domain"/>
    <property type="match status" value="2"/>
</dbReference>
<feature type="binding site" evidence="19">
    <location>
        <position position="549"/>
    </location>
    <ligand>
        <name>ATP</name>
        <dbReference type="ChEBI" id="CHEBI:30616"/>
    </ligand>
</feature>
<dbReference type="Pfam" id="PF00954">
    <property type="entry name" value="S_locus_glycop"/>
    <property type="match status" value="1"/>
</dbReference>
<protein>
    <recommendedName>
        <fullName evidence="18">Receptor-like serine/threonine-protein kinase</fullName>
        <ecNumber evidence="18">2.7.11.1</ecNumber>
    </recommendedName>
</protein>
<dbReference type="PROSITE" id="PS50927">
    <property type="entry name" value="BULB_LECTIN"/>
    <property type="match status" value="1"/>
</dbReference>
<keyword evidence="10 18" id="KW-0067">ATP-binding</keyword>
<dbReference type="InterPro" id="IPR024171">
    <property type="entry name" value="SRK-like_kinase"/>
</dbReference>
<dbReference type="CDD" id="cd14066">
    <property type="entry name" value="STKc_IRAK"/>
    <property type="match status" value="1"/>
</dbReference>
<dbReference type="FunFam" id="3.30.200.20:FF:000059">
    <property type="entry name" value="S-receptor-like serine/threonine-protein kinase"/>
    <property type="match status" value="1"/>
</dbReference>
<dbReference type="Proteomes" id="UP000242715">
    <property type="component" value="Unassembled WGS sequence"/>
</dbReference>
<evidence type="ECO:0000256" key="9">
    <source>
        <dbReference type="ARBA" id="ARBA00022777"/>
    </source>
</evidence>
<dbReference type="PANTHER" id="PTHR47976">
    <property type="entry name" value="G-TYPE LECTIN S-RECEPTOR-LIKE SERINE/THREONINE-PROTEIN KINASE SD2-5"/>
    <property type="match status" value="1"/>
</dbReference>
<organism evidence="24 25">
    <name type="scientific">Trifolium subterraneum</name>
    <name type="common">Subterranean clover</name>
    <dbReference type="NCBI Taxonomy" id="3900"/>
    <lineage>
        <taxon>Eukaryota</taxon>
        <taxon>Viridiplantae</taxon>
        <taxon>Streptophyta</taxon>
        <taxon>Embryophyta</taxon>
        <taxon>Tracheophyta</taxon>
        <taxon>Spermatophyta</taxon>
        <taxon>Magnoliopsida</taxon>
        <taxon>eudicotyledons</taxon>
        <taxon>Gunneridae</taxon>
        <taxon>Pentapetalae</taxon>
        <taxon>rosids</taxon>
        <taxon>fabids</taxon>
        <taxon>Fabales</taxon>
        <taxon>Fabaceae</taxon>
        <taxon>Papilionoideae</taxon>
        <taxon>50 kb inversion clade</taxon>
        <taxon>NPAAA clade</taxon>
        <taxon>Hologalegina</taxon>
        <taxon>IRL clade</taxon>
        <taxon>Trifolieae</taxon>
        <taxon>Trifolium</taxon>
    </lineage>
</organism>
<evidence type="ECO:0000256" key="1">
    <source>
        <dbReference type="ARBA" id="ARBA00004479"/>
    </source>
</evidence>
<dbReference type="GO" id="GO:0016020">
    <property type="term" value="C:membrane"/>
    <property type="evidence" value="ECO:0007669"/>
    <property type="project" value="UniProtKB-SubCell"/>
</dbReference>
<dbReference type="InterPro" id="IPR000858">
    <property type="entry name" value="S_locus_glycoprot_dom"/>
</dbReference>
<dbReference type="FunFam" id="2.90.10.10:FF:000026">
    <property type="entry name" value="Serine/threonine-protein kinase"/>
    <property type="match status" value="1"/>
</dbReference>
<dbReference type="InterPro" id="IPR000719">
    <property type="entry name" value="Prot_kinase_dom"/>
</dbReference>
<keyword evidence="13" id="KW-1015">Disulfide bond</keyword>
<dbReference type="CDD" id="cd00028">
    <property type="entry name" value="B_lectin"/>
    <property type="match status" value="1"/>
</dbReference>
<dbReference type="SUPFAM" id="SSF56112">
    <property type="entry name" value="Protein kinase-like (PK-like)"/>
    <property type="match status" value="1"/>
</dbReference>
<comment type="catalytic activity">
    <reaction evidence="17 18">
        <text>L-seryl-[protein] + ATP = O-phospho-L-seryl-[protein] + ADP + H(+)</text>
        <dbReference type="Rhea" id="RHEA:17989"/>
        <dbReference type="Rhea" id="RHEA-COMP:9863"/>
        <dbReference type="Rhea" id="RHEA-COMP:11604"/>
        <dbReference type="ChEBI" id="CHEBI:15378"/>
        <dbReference type="ChEBI" id="CHEBI:29999"/>
        <dbReference type="ChEBI" id="CHEBI:30616"/>
        <dbReference type="ChEBI" id="CHEBI:83421"/>
        <dbReference type="ChEBI" id="CHEBI:456216"/>
        <dbReference type="EC" id="2.7.11.1"/>
    </reaction>
</comment>
<keyword evidence="8 18" id="KW-0547">Nucleotide-binding</keyword>
<evidence type="ECO:0000256" key="15">
    <source>
        <dbReference type="ARBA" id="ARBA00023180"/>
    </source>
</evidence>
<evidence type="ECO:0000256" key="19">
    <source>
        <dbReference type="PROSITE-ProRule" id="PRU10141"/>
    </source>
</evidence>
<feature type="domain" description="Bulb-type lectin" evidence="23">
    <location>
        <begin position="36"/>
        <end position="153"/>
    </location>
</feature>
<evidence type="ECO:0000256" key="4">
    <source>
        <dbReference type="ARBA" id="ARBA00022679"/>
    </source>
</evidence>
<evidence type="ECO:0000259" key="22">
    <source>
        <dbReference type="PROSITE" id="PS50011"/>
    </source>
</evidence>
<evidence type="ECO:0000256" key="14">
    <source>
        <dbReference type="ARBA" id="ARBA00023170"/>
    </source>
</evidence>
<keyword evidence="4 18" id="KW-0808">Transferase</keyword>
<keyword evidence="6 21" id="KW-0732">Signal</keyword>
<keyword evidence="25" id="KW-1185">Reference proteome</keyword>
<keyword evidence="7" id="KW-0430">Lectin</keyword>
<dbReference type="PROSITE" id="PS50011">
    <property type="entry name" value="PROTEIN_KINASE_DOM"/>
    <property type="match status" value="1"/>
</dbReference>
<dbReference type="InterPro" id="IPR008271">
    <property type="entry name" value="Ser/Thr_kinase_AS"/>
</dbReference>
<evidence type="ECO:0000256" key="10">
    <source>
        <dbReference type="ARBA" id="ARBA00022840"/>
    </source>
</evidence>
<evidence type="ECO:0000256" key="13">
    <source>
        <dbReference type="ARBA" id="ARBA00023157"/>
    </source>
</evidence>
<keyword evidence="5 20" id="KW-0812">Transmembrane</keyword>
<keyword evidence="12 20" id="KW-0472">Membrane</keyword>
<dbReference type="PIRSF" id="PIRSF000641">
    <property type="entry name" value="SRK"/>
    <property type="match status" value="1"/>
</dbReference>
<evidence type="ECO:0000256" key="18">
    <source>
        <dbReference type="PIRNR" id="PIRNR000641"/>
    </source>
</evidence>
<dbReference type="SUPFAM" id="SSF51110">
    <property type="entry name" value="alpha-D-mannose-specific plant lectins"/>
    <property type="match status" value="2"/>
</dbReference>
<keyword evidence="9 18" id="KW-0418">Kinase</keyword>
<comment type="subcellular location">
    <subcellularLocation>
        <location evidence="1">Membrane</location>
        <topology evidence="1">Single-pass type I membrane protein</topology>
    </subcellularLocation>
</comment>
<feature type="signal peptide" evidence="21">
    <location>
        <begin position="1"/>
        <end position="23"/>
    </location>
</feature>
<dbReference type="FunFam" id="1.10.510.10:FF:000237">
    <property type="entry name" value="G-type lectin S-receptor-like serine/threonine-protein kinase"/>
    <property type="match status" value="1"/>
</dbReference>
<evidence type="ECO:0000313" key="25">
    <source>
        <dbReference type="Proteomes" id="UP000242715"/>
    </source>
</evidence>
<dbReference type="GO" id="GO:0030246">
    <property type="term" value="F:carbohydrate binding"/>
    <property type="evidence" value="ECO:0007669"/>
    <property type="project" value="UniProtKB-KW"/>
</dbReference>
<dbReference type="AlphaFoldDB" id="A0A2Z6PS61"/>
<dbReference type="GO" id="GO:0005524">
    <property type="term" value="F:ATP binding"/>
    <property type="evidence" value="ECO:0007669"/>
    <property type="project" value="UniProtKB-UniRule"/>
</dbReference>
<evidence type="ECO:0000256" key="17">
    <source>
        <dbReference type="ARBA" id="ARBA00048679"/>
    </source>
</evidence>
<evidence type="ECO:0000256" key="7">
    <source>
        <dbReference type="ARBA" id="ARBA00022734"/>
    </source>
</evidence>
<evidence type="ECO:0000256" key="5">
    <source>
        <dbReference type="ARBA" id="ARBA00022692"/>
    </source>
</evidence>
<comment type="catalytic activity">
    <reaction evidence="16 18">
        <text>L-threonyl-[protein] + ATP = O-phospho-L-threonyl-[protein] + ADP + H(+)</text>
        <dbReference type="Rhea" id="RHEA:46608"/>
        <dbReference type="Rhea" id="RHEA-COMP:11060"/>
        <dbReference type="Rhea" id="RHEA-COMP:11605"/>
        <dbReference type="ChEBI" id="CHEBI:15378"/>
        <dbReference type="ChEBI" id="CHEBI:30013"/>
        <dbReference type="ChEBI" id="CHEBI:30616"/>
        <dbReference type="ChEBI" id="CHEBI:61977"/>
        <dbReference type="ChEBI" id="CHEBI:456216"/>
        <dbReference type="EC" id="2.7.11.1"/>
    </reaction>
</comment>
<dbReference type="Gene3D" id="3.30.200.20">
    <property type="entry name" value="Phosphorylase Kinase, domain 1"/>
    <property type="match status" value="1"/>
</dbReference>
<dbReference type="EC" id="2.7.11.1" evidence="18"/>
<dbReference type="PROSITE" id="PS00108">
    <property type="entry name" value="PROTEIN_KINASE_ST"/>
    <property type="match status" value="1"/>
</dbReference>
<evidence type="ECO:0000256" key="12">
    <source>
        <dbReference type="ARBA" id="ARBA00023136"/>
    </source>
</evidence>
<sequence length="804" mass="90028">MDAYTATITFLLFMFLSLPNTRAQTQPQLNERIKPGSSLSPPINDYHSSWLSRSGQFAFGFYKQGNNGFVVGIWLVGKIHSTLVWTANRDDPPVTSTAKLQFTMNGTIILTDQQGQEKLIVDANARASSASMLDSGNFVLYGDNNNSSIIWQSFDHPTDTLLGGQSLPCGGQLSSSLSEINSSTGRFRLNMQADGDLVLYPAYTAETEWDAYWTSNTKVDYGVNVKYHLYLNNTGLLQILNTNNGSSRITTLSSAGDDQQTIYRATLDIDGVFRLYACYNDGSNIIMGSWPGKNPCDVNGYCGYNSLCTFDDDKPVCNCLTGYKFIDANIDTLGCESNYSKVECRGDKDDMDFYNMVPVNNIVWNDRPYLKDEGMSSEDECSFACLVDCNCWAAIYETGSCKRQGLPLRYLKRTHEADDSTTAFLKVGNSSIQSSKGDENPFAFPLPINTTSNKAIVHIIVVTSIFSIVLCSAIVMSIHYMYKIRVLKYKRLTETGNFGGLDEDLALRRFTYNELRRATNHFKEELGKGAFGKVYKGALNKGKRLIAVKRLEKLVEEGEREFQAEVRAIGKTHHRNLVRLLGFCAEGSKRLLVYEYMSNGSLGKLLFGDQRRPDWDERVRIALDIARGILYLHEECAAPIIHCDIKPQNILMDEFWTAKISDFGLAKLLMPDQTRTFTVVRGTRGYMAPEWNKNVPISLKADVYSYGIMLLEILCCRRNIDVNVLEPEEILLSGWAYKCLAAGEVNKIIPWEVIDNNVLESMIKVALWCIQDDPFLRPTMKGVVLMLEGVTDIAIPPCPVSNSA</sequence>
<dbReference type="SMART" id="SM00220">
    <property type="entry name" value="S_TKc"/>
    <property type="match status" value="1"/>
</dbReference>
<keyword evidence="14" id="KW-0675">Receptor</keyword>
<feature type="transmembrane region" description="Helical" evidence="20">
    <location>
        <begin position="455"/>
        <end position="482"/>
    </location>
</feature>
<keyword evidence="11 20" id="KW-1133">Transmembrane helix</keyword>
<dbReference type="InterPro" id="IPR051343">
    <property type="entry name" value="G-type_lectin_kinases/EP1-like"/>
</dbReference>
<dbReference type="EMBL" id="DF974719">
    <property type="protein sequence ID" value="GAU50239.1"/>
    <property type="molecule type" value="Genomic_DNA"/>
</dbReference>
<proteinExistence type="inferred from homology"/>
<evidence type="ECO:0000256" key="20">
    <source>
        <dbReference type="SAM" id="Phobius"/>
    </source>
</evidence>
<accession>A0A2Z6PS61</accession>
<evidence type="ECO:0000256" key="21">
    <source>
        <dbReference type="SAM" id="SignalP"/>
    </source>
</evidence>
<evidence type="ECO:0000256" key="3">
    <source>
        <dbReference type="ARBA" id="ARBA00022536"/>
    </source>
</evidence>
<keyword evidence="15" id="KW-0325">Glycoprotein</keyword>
<evidence type="ECO:0000256" key="2">
    <source>
        <dbReference type="ARBA" id="ARBA00022527"/>
    </source>
</evidence>
<dbReference type="Gene3D" id="1.10.510.10">
    <property type="entry name" value="Transferase(Phosphotransferase) domain 1"/>
    <property type="match status" value="1"/>
</dbReference>
<dbReference type="InterPro" id="IPR011009">
    <property type="entry name" value="Kinase-like_dom_sf"/>
</dbReference>
<dbReference type="FunFam" id="2.90.10.30:FF:000001">
    <property type="entry name" value="Serine/threonine-protein kinase"/>
    <property type="match status" value="1"/>
</dbReference>
<dbReference type="PROSITE" id="PS00107">
    <property type="entry name" value="PROTEIN_KINASE_ATP"/>
    <property type="match status" value="1"/>
</dbReference>
<dbReference type="InterPro" id="IPR001480">
    <property type="entry name" value="Bulb-type_lectin_dom"/>
</dbReference>
<evidence type="ECO:0000256" key="8">
    <source>
        <dbReference type="ARBA" id="ARBA00022741"/>
    </source>
</evidence>
<keyword evidence="3" id="KW-0245">EGF-like domain</keyword>
<dbReference type="OrthoDB" id="1668230at2759"/>
<reference evidence="25" key="1">
    <citation type="journal article" date="2017" name="Front. Plant Sci.">
        <title>Climate Clever Clovers: New Paradigm to Reduce the Environmental Footprint of Ruminants by Breeding Low Methanogenic Forages Utilizing Haplotype Variation.</title>
        <authorList>
            <person name="Kaur P."/>
            <person name="Appels R."/>
            <person name="Bayer P.E."/>
            <person name="Keeble-Gagnere G."/>
            <person name="Wang J."/>
            <person name="Hirakawa H."/>
            <person name="Shirasawa K."/>
            <person name="Vercoe P."/>
            <person name="Stefanova K."/>
            <person name="Durmic Z."/>
            <person name="Nichols P."/>
            <person name="Revell C."/>
            <person name="Isobe S.N."/>
            <person name="Edwards D."/>
            <person name="Erskine W."/>
        </authorList>
    </citation>
    <scope>NUCLEOTIDE SEQUENCE [LARGE SCALE GENOMIC DNA]</scope>
    <source>
        <strain evidence="25">cv. Daliak</strain>
    </source>
</reference>
<dbReference type="InterPro" id="IPR017441">
    <property type="entry name" value="Protein_kinase_ATP_BS"/>
</dbReference>
<dbReference type="GO" id="GO:0048544">
    <property type="term" value="P:recognition of pollen"/>
    <property type="evidence" value="ECO:0007669"/>
    <property type="project" value="InterPro"/>
</dbReference>
<evidence type="ECO:0000256" key="16">
    <source>
        <dbReference type="ARBA" id="ARBA00047899"/>
    </source>
</evidence>
<evidence type="ECO:0000313" key="24">
    <source>
        <dbReference type="EMBL" id="GAU50239.1"/>
    </source>
</evidence>
<dbReference type="Pfam" id="PF01453">
    <property type="entry name" value="B_lectin"/>
    <property type="match status" value="1"/>
</dbReference>
<dbReference type="GO" id="GO:0106310">
    <property type="term" value="F:protein serine kinase activity"/>
    <property type="evidence" value="ECO:0007669"/>
    <property type="project" value="RHEA"/>
</dbReference>
<dbReference type="GO" id="GO:0004674">
    <property type="term" value="F:protein serine/threonine kinase activity"/>
    <property type="evidence" value="ECO:0007669"/>
    <property type="project" value="UniProtKB-KW"/>
</dbReference>
<feature type="domain" description="Protein kinase" evidence="22">
    <location>
        <begin position="520"/>
        <end position="795"/>
    </location>
</feature>
<dbReference type="SMART" id="SM00108">
    <property type="entry name" value="B_lectin"/>
    <property type="match status" value="1"/>
</dbReference>
<keyword evidence="2 18" id="KW-0723">Serine/threonine-protein kinase</keyword>
<evidence type="ECO:0000256" key="6">
    <source>
        <dbReference type="ARBA" id="ARBA00022729"/>
    </source>
</evidence>
<evidence type="ECO:0000259" key="23">
    <source>
        <dbReference type="PROSITE" id="PS50927"/>
    </source>
</evidence>
<gene>
    <name evidence="24" type="ORF">TSUD_194740</name>
</gene>
<comment type="similarity">
    <text evidence="18">Belongs to the protein kinase superfamily. Ser/Thr protein kinase family.</text>
</comment>
<name>A0A2Z6PS61_TRISU</name>
<evidence type="ECO:0000256" key="11">
    <source>
        <dbReference type="ARBA" id="ARBA00022989"/>
    </source>
</evidence>
<dbReference type="InterPro" id="IPR036426">
    <property type="entry name" value="Bulb-type_lectin_dom_sf"/>
</dbReference>
<feature type="chain" id="PRO_5016307761" description="Receptor-like serine/threonine-protein kinase" evidence="21">
    <location>
        <begin position="24"/>
        <end position="804"/>
    </location>
</feature>
<dbReference type="Pfam" id="PF00069">
    <property type="entry name" value="Pkinase"/>
    <property type="match status" value="1"/>
</dbReference>
<dbReference type="PANTHER" id="PTHR47976:SF27">
    <property type="entry name" value="RECEPTOR-LIKE SERINE_THREONINE-PROTEIN KINASE"/>
    <property type="match status" value="1"/>
</dbReference>